<dbReference type="OrthoDB" id="5175656at2759"/>
<keyword evidence="3" id="KW-0812">Transmembrane</keyword>
<evidence type="ECO:0000256" key="3">
    <source>
        <dbReference type="SAM" id="Phobius"/>
    </source>
</evidence>
<sequence length="687" mass="80337">MGSNDCGVVIGNEAVFSNKKSTEVSSFFELPLLYGNTSRTHQVLTGMDMVRLGLMFGDSALDAVKVITYLLSNYSQIGVKTNKKTMETQEHDVISDNVNCNKKKNKSQSTTDFSLQWQQQMTYYSSFMIVDSKECWIVESVDQWYVAKKYQAGIHVISNVYCLKAPFDIVSPDMTDYCEYNRLDLDSPDWDMQNHFGTYVEGYFQYIYYHLTVITVIIIMIIIDIYWSWGKHRRNVVKSKLEYLQKENAITACQIASYVLRGHECRSFMNPNKFETNRFESLDTSTFYYNQTDSSSKEEEQKSDPSQPYETVDPSKFTETYEKFMEERYGLSLGDYPCHRGWIGLDVCMHHNYGPIRTTATTGSLIVVIRPQTNQCFCSVKYPRVFPWKVLNIAMLAISRQHKKDPYFENSHKRETCASTTNQLYYESDKPTNKQQLWWKHEAMHRLWVKYCVDHPCITKWIQHENIQFEQRMFRDVLTQCFQDNPSQNNFNGPKSNHCDSSYPKKQSFTQQRKQSKEKVKINHTKEIMDKYWEESIALLDKCLQRVQQHVADQVSGTNRIIACDIAETETSCCVQKTDKQWKLLKLFVSLITHVIGLFGLINYLDKTLSHYNWFIRNEKAKMYINSKGEFMQASSPNCFEKIVLKFWEHLSFIFLCCCSCSCHCYCVVSMVFTVCIVATILYCVFK</sequence>
<feature type="compositionally biased region" description="Polar residues" evidence="2">
    <location>
        <begin position="504"/>
        <end position="513"/>
    </location>
</feature>
<dbReference type="Proteomes" id="UP000023152">
    <property type="component" value="Unassembled WGS sequence"/>
</dbReference>
<feature type="region of interest" description="Disordered" evidence="2">
    <location>
        <begin position="489"/>
        <end position="518"/>
    </location>
</feature>
<dbReference type="InterPro" id="IPR005322">
    <property type="entry name" value="Peptidase_C69"/>
</dbReference>
<feature type="transmembrane region" description="Helical" evidence="3">
    <location>
        <begin position="653"/>
        <end position="686"/>
    </location>
</feature>
<gene>
    <name evidence="4" type="ORF">RFI_35876</name>
</gene>
<dbReference type="PANTHER" id="PTHR12994">
    <property type="entry name" value="SECERNIN"/>
    <property type="match status" value="1"/>
</dbReference>
<evidence type="ECO:0000313" key="4">
    <source>
        <dbReference type="EMBL" id="ETO01565.1"/>
    </source>
</evidence>
<keyword evidence="5" id="KW-1185">Reference proteome</keyword>
<evidence type="ECO:0000256" key="2">
    <source>
        <dbReference type="SAM" id="MobiDB-lite"/>
    </source>
</evidence>
<proteinExistence type="inferred from homology"/>
<protein>
    <submittedName>
        <fullName evidence="4">Peptidase family C69</fullName>
    </submittedName>
</protein>
<dbReference type="PANTHER" id="PTHR12994:SF17">
    <property type="entry name" value="LD30995P"/>
    <property type="match status" value="1"/>
</dbReference>
<name>X6LLF9_RETFI</name>
<organism evidence="4 5">
    <name type="scientific">Reticulomyxa filosa</name>
    <dbReference type="NCBI Taxonomy" id="46433"/>
    <lineage>
        <taxon>Eukaryota</taxon>
        <taxon>Sar</taxon>
        <taxon>Rhizaria</taxon>
        <taxon>Retaria</taxon>
        <taxon>Foraminifera</taxon>
        <taxon>Monothalamids</taxon>
        <taxon>Reticulomyxidae</taxon>
        <taxon>Reticulomyxa</taxon>
    </lineage>
</organism>
<evidence type="ECO:0000313" key="5">
    <source>
        <dbReference type="Proteomes" id="UP000023152"/>
    </source>
</evidence>
<feature type="transmembrane region" description="Helical" evidence="3">
    <location>
        <begin position="206"/>
        <end position="229"/>
    </location>
</feature>
<reference evidence="4 5" key="1">
    <citation type="journal article" date="2013" name="Curr. Biol.">
        <title>The Genome of the Foraminiferan Reticulomyxa filosa.</title>
        <authorList>
            <person name="Glockner G."/>
            <person name="Hulsmann N."/>
            <person name="Schleicher M."/>
            <person name="Noegel A.A."/>
            <person name="Eichinger L."/>
            <person name="Gallinger C."/>
            <person name="Pawlowski J."/>
            <person name="Sierra R."/>
            <person name="Euteneuer U."/>
            <person name="Pillet L."/>
            <person name="Moustafa A."/>
            <person name="Platzer M."/>
            <person name="Groth M."/>
            <person name="Szafranski K."/>
            <person name="Schliwa M."/>
        </authorList>
    </citation>
    <scope>NUCLEOTIDE SEQUENCE [LARGE SCALE GENOMIC DNA]</scope>
</reference>
<dbReference type="GO" id="GO:0070004">
    <property type="term" value="F:cysteine-type exopeptidase activity"/>
    <property type="evidence" value="ECO:0007669"/>
    <property type="project" value="InterPro"/>
</dbReference>
<comment type="caution">
    <text evidence="4">The sequence shown here is derived from an EMBL/GenBank/DDBJ whole genome shotgun (WGS) entry which is preliminary data.</text>
</comment>
<dbReference type="EMBL" id="ASPP01037943">
    <property type="protein sequence ID" value="ETO01565.1"/>
    <property type="molecule type" value="Genomic_DNA"/>
</dbReference>
<accession>X6LLF9</accession>
<evidence type="ECO:0000256" key="1">
    <source>
        <dbReference type="ARBA" id="ARBA00005705"/>
    </source>
</evidence>
<comment type="similarity">
    <text evidence="1">Belongs to the peptidase C69 family. Secernin subfamily.</text>
</comment>
<keyword evidence="3" id="KW-0472">Membrane</keyword>
<dbReference type="GO" id="GO:0006508">
    <property type="term" value="P:proteolysis"/>
    <property type="evidence" value="ECO:0007669"/>
    <property type="project" value="InterPro"/>
</dbReference>
<keyword evidence="3" id="KW-1133">Transmembrane helix</keyword>
<feature type="region of interest" description="Disordered" evidence="2">
    <location>
        <begin position="292"/>
        <end position="313"/>
    </location>
</feature>
<dbReference type="AlphaFoldDB" id="X6LLF9"/>
<feature type="transmembrane region" description="Helical" evidence="3">
    <location>
        <begin position="587"/>
        <end position="605"/>
    </location>
</feature>
<dbReference type="GO" id="GO:0016805">
    <property type="term" value="F:dipeptidase activity"/>
    <property type="evidence" value="ECO:0007669"/>
    <property type="project" value="InterPro"/>
</dbReference>